<feature type="non-terminal residue" evidence="1">
    <location>
        <position position="1"/>
    </location>
</feature>
<reference evidence="1" key="1">
    <citation type="submission" date="2014-12" db="EMBL/GenBank/DDBJ databases">
        <authorList>
            <person name="Huang H.-H."/>
            <person name="Chen S.-C."/>
            <person name="Lai M.-C."/>
        </authorList>
    </citation>
    <scope>NUCLEOTIDE SEQUENCE</scope>
    <source>
        <strain evidence="1">K1F9705b</strain>
    </source>
</reference>
<name>A0A8J8B4Z9_9EURY</name>
<comment type="caution">
    <text evidence="1">The sequence shown here is derived from an EMBL/GenBank/DDBJ whole genome shotgun (WGS) entry which is preliminary data.</text>
</comment>
<evidence type="ECO:0000313" key="1">
    <source>
        <dbReference type="EMBL" id="MBR1369925.1"/>
    </source>
</evidence>
<proteinExistence type="predicted"/>
<sequence>QSTADALPFILMIITQERMQYLFSCTILSEKSTFFHAFLVIALNKRKEGVEIGVVAVLVQRAGSAVVPGTLADTTLSAGYIAACSGG</sequence>
<dbReference type="Proteomes" id="UP000730161">
    <property type="component" value="Unassembled WGS sequence"/>
</dbReference>
<keyword evidence="2" id="KW-1185">Reference proteome</keyword>
<organism evidence="1 2">
    <name type="scientific">Methanocalculus chunghsingensis</name>
    <dbReference type="NCBI Taxonomy" id="156457"/>
    <lineage>
        <taxon>Archaea</taxon>
        <taxon>Methanobacteriati</taxon>
        <taxon>Methanobacteriota</taxon>
        <taxon>Stenosarchaea group</taxon>
        <taxon>Methanomicrobia</taxon>
        <taxon>Methanomicrobiales</taxon>
        <taxon>Methanocalculaceae</taxon>
        <taxon>Methanocalculus</taxon>
    </lineage>
</organism>
<gene>
    <name evidence="1" type="ORF">RJ53_10730</name>
</gene>
<accession>A0A8J8B4Z9</accession>
<dbReference type="EMBL" id="JWHL01000025">
    <property type="protein sequence ID" value="MBR1369925.1"/>
    <property type="molecule type" value="Genomic_DNA"/>
</dbReference>
<evidence type="ECO:0000313" key="2">
    <source>
        <dbReference type="Proteomes" id="UP000730161"/>
    </source>
</evidence>
<protein>
    <submittedName>
        <fullName evidence="1">Uncharacterized protein</fullName>
    </submittedName>
</protein>
<dbReference type="AlphaFoldDB" id="A0A8J8B4Z9"/>